<evidence type="ECO:0000256" key="11">
    <source>
        <dbReference type="ARBA" id="ARBA00030547"/>
    </source>
</evidence>
<feature type="active site" description="Proton donor" evidence="12">
    <location>
        <position position="131"/>
    </location>
</feature>
<evidence type="ECO:0000256" key="7">
    <source>
        <dbReference type="ARBA" id="ARBA00022490"/>
    </source>
</evidence>
<keyword evidence="8 12" id="KW-0028">Amino-acid biosynthesis</keyword>
<dbReference type="Gene3D" id="3.20.20.70">
    <property type="entry name" value="Aldolase class I"/>
    <property type="match status" value="1"/>
</dbReference>
<evidence type="ECO:0000256" key="1">
    <source>
        <dbReference type="ARBA" id="ARBA00000901"/>
    </source>
</evidence>
<dbReference type="InterPro" id="IPR023016">
    <property type="entry name" value="HisA/PriA"/>
</dbReference>
<evidence type="ECO:0000256" key="12">
    <source>
        <dbReference type="HAMAP-Rule" id="MF_01014"/>
    </source>
</evidence>
<comment type="pathway">
    <text evidence="3 12 14">Amino-acid biosynthesis; L-histidine biosynthesis; L-histidine from 5-phospho-alpha-D-ribose 1-diphosphate: step 4/9.</text>
</comment>
<feature type="active site" description="Proton acceptor" evidence="12">
    <location>
        <position position="9"/>
    </location>
</feature>
<evidence type="ECO:0000256" key="6">
    <source>
        <dbReference type="ARBA" id="ARBA00018464"/>
    </source>
</evidence>
<dbReference type="GO" id="GO:0000162">
    <property type="term" value="P:L-tryptophan biosynthetic process"/>
    <property type="evidence" value="ECO:0007669"/>
    <property type="project" value="TreeGrafter"/>
</dbReference>
<evidence type="ECO:0000256" key="14">
    <source>
        <dbReference type="RuleBase" id="RU003658"/>
    </source>
</evidence>
<proteinExistence type="inferred from homology"/>
<sequence length="234" mass="26279">MIQIIPAIDLINGQNVRLTKGDYDSKTPMKRTPQEAIQFYSQFKQVARIHIVDLMGALNQAATETDLITQLKQLTHLPLQIGGGLRDRETIDHYAKVGIDYFIIGTRAFTDLEWLKELVSAYPGRIIVGMDAKDDQIYINGWTEDSGWTISDYLKQIEDLDLAAIIYTDINKDGMNQGPNFEKTEAISKQTRHQVIASGGIRDQADLQELANRSITQAVVGKASHQATFWEGIK</sequence>
<dbReference type="FunFam" id="3.20.20.70:FF:000009">
    <property type="entry name" value="1-(5-phosphoribosyl)-5-[(5-phosphoribosylamino)methylideneamino] imidazole-4-carboxamide isomerase"/>
    <property type="match status" value="1"/>
</dbReference>
<accession>A0A6G7KAP5</accession>
<dbReference type="EC" id="5.3.1.16" evidence="5 12"/>
<dbReference type="InterPro" id="IPR006062">
    <property type="entry name" value="His_biosynth"/>
</dbReference>
<dbReference type="GO" id="GO:0005737">
    <property type="term" value="C:cytoplasm"/>
    <property type="evidence" value="ECO:0007669"/>
    <property type="project" value="UniProtKB-SubCell"/>
</dbReference>
<comment type="catalytic activity">
    <reaction evidence="1 12 14">
        <text>1-(5-phospho-beta-D-ribosyl)-5-[(5-phospho-beta-D-ribosylamino)methylideneamino]imidazole-4-carboxamide = 5-[(5-phospho-1-deoxy-D-ribulos-1-ylimino)methylamino]-1-(5-phospho-beta-D-ribosyl)imidazole-4-carboxamide</text>
        <dbReference type="Rhea" id="RHEA:15469"/>
        <dbReference type="ChEBI" id="CHEBI:58435"/>
        <dbReference type="ChEBI" id="CHEBI:58525"/>
        <dbReference type="EC" id="5.3.1.16"/>
    </reaction>
</comment>
<protein>
    <recommendedName>
        <fullName evidence="6 12">1-(5-phosphoribosyl)-5-[(5-phosphoribosylamino)methylideneamino] imidazole-4-carboxamide isomerase</fullName>
        <ecNumber evidence="5 12">5.3.1.16</ecNumber>
    </recommendedName>
    <alternativeName>
        <fullName evidence="11 12">Phosphoribosylformimino-5-aminoimidazole carboxamide ribotide isomerase</fullName>
    </alternativeName>
</protein>
<gene>
    <name evidence="12 15" type="primary">hisA</name>
    <name evidence="15" type="ORF">G7057_07760</name>
</gene>
<dbReference type="UniPathway" id="UPA00031">
    <property type="reaction ID" value="UER00009"/>
</dbReference>
<evidence type="ECO:0000256" key="10">
    <source>
        <dbReference type="ARBA" id="ARBA00023235"/>
    </source>
</evidence>
<dbReference type="InterPro" id="IPR044524">
    <property type="entry name" value="Isoase_HisA-like"/>
</dbReference>
<name>A0A6G7KAP5_9LACT</name>
<keyword evidence="9 12" id="KW-0368">Histidine biosynthesis</keyword>
<dbReference type="PANTHER" id="PTHR43090">
    <property type="entry name" value="1-(5-PHOSPHORIBOSYL)-5-[(5-PHOSPHORIBOSYLAMINO)METHYLIDENEAMINO] IMIDAZOLE-4-CARBOXAMIDE ISOMERASE"/>
    <property type="match status" value="1"/>
</dbReference>
<evidence type="ECO:0000256" key="2">
    <source>
        <dbReference type="ARBA" id="ARBA00004496"/>
    </source>
</evidence>
<dbReference type="GO" id="GO:0000105">
    <property type="term" value="P:L-histidine biosynthetic process"/>
    <property type="evidence" value="ECO:0007669"/>
    <property type="project" value="UniProtKB-UniRule"/>
</dbReference>
<organism evidence="15 16">
    <name type="scientific">Jeotgalibaca arthritidis</name>
    <dbReference type="NCBI Taxonomy" id="1868794"/>
    <lineage>
        <taxon>Bacteria</taxon>
        <taxon>Bacillati</taxon>
        <taxon>Bacillota</taxon>
        <taxon>Bacilli</taxon>
        <taxon>Lactobacillales</taxon>
        <taxon>Carnobacteriaceae</taxon>
        <taxon>Jeotgalibaca</taxon>
    </lineage>
</organism>
<dbReference type="SUPFAM" id="SSF51366">
    <property type="entry name" value="Ribulose-phoshate binding barrel"/>
    <property type="match status" value="1"/>
</dbReference>
<reference evidence="15 16" key="1">
    <citation type="journal article" date="2017" name="Int. J. Syst. Evol. Microbiol.">
        <title>Jeotgalibaca porci sp. nov. and Jeotgalibaca arthritidis sp. nov., isolated from pigs, and emended description of the genus Jeotgalibaca.</title>
        <authorList>
            <person name="Zamora L."/>
            <person name="Perez-Sancho M."/>
            <person name="Dominguez L."/>
            <person name="Fernandez-Garayzabal J.F."/>
            <person name="Vela A.I."/>
        </authorList>
    </citation>
    <scope>NUCLEOTIDE SEQUENCE [LARGE SCALE GENOMIC DNA]</scope>
    <source>
        <strain evidence="15 16">CECT 9157</strain>
    </source>
</reference>
<dbReference type="KEGG" id="jar:G7057_07760"/>
<dbReference type="GO" id="GO:0003949">
    <property type="term" value="F:1-(5-phosphoribosyl)-5-[(5-phosphoribosylamino)methylideneamino]imidazole-4-carboxamide isomerase activity"/>
    <property type="evidence" value="ECO:0007669"/>
    <property type="project" value="UniProtKB-UniRule"/>
</dbReference>
<dbReference type="EMBL" id="CP049740">
    <property type="protein sequence ID" value="QII82338.1"/>
    <property type="molecule type" value="Genomic_DNA"/>
</dbReference>
<comment type="subcellular location">
    <subcellularLocation>
        <location evidence="2 12 14">Cytoplasm</location>
    </subcellularLocation>
</comment>
<evidence type="ECO:0000313" key="15">
    <source>
        <dbReference type="EMBL" id="QII82338.1"/>
    </source>
</evidence>
<dbReference type="AlphaFoldDB" id="A0A6G7KAP5"/>
<dbReference type="PANTHER" id="PTHR43090:SF2">
    <property type="entry name" value="1-(5-PHOSPHORIBOSYL)-5-[(5-PHOSPHORIBOSYLAMINO)METHYLIDENEAMINO] IMIDAZOLE-4-CARBOXAMIDE ISOMERASE"/>
    <property type="match status" value="1"/>
</dbReference>
<comment type="similarity">
    <text evidence="4 12 13">Belongs to the HisA/HisF family.</text>
</comment>
<dbReference type="CDD" id="cd04732">
    <property type="entry name" value="HisA"/>
    <property type="match status" value="1"/>
</dbReference>
<keyword evidence="7 12" id="KW-0963">Cytoplasm</keyword>
<dbReference type="HAMAP" id="MF_01014">
    <property type="entry name" value="HisA"/>
    <property type="match status" value="1"/>
</dbReference>
<dbReference type="Pfam" id="PF00977">
    <property type="entry name" value="His_biosynth"/>
    <property type="match status" value="1"/>
</dbReference>
<evidence type="ECO:0000256" key="5">
    <source>
        <dbReference type="ARBA" id="ARBA00012550"/>
    </source>
</evidence>
<keyword evidence="10 12" id="KW-0413">Isomerase</keyword>
<dbReference type="NCBIfam" id="TIGR00007">
    <property type="entry name" value="1-(5-phosphoribosyl)-5-[(5-phosphoribosylamino)methylideneamino]imidazole-4-carboxamide isomerase"/>
    <property type="match status" value="1"/>
</dbReference>
<evidence type="ECO:0000256" key="3">
    <source>
        <dbReference type="ARBA" id="ARBA00005133"/>
    </source>
</evidence>
<dbReference type="RefSeq" id="WP_166162548.1">
    <property type="nucleotide sequence ID" value="NZ_CP049740.1"/>
</dbReference>
<evidence type="ECO:0000256" key="13">
    <source>
        <dbReference type="RuleBase" id="RU003657"/>
    </source>
</evidence>
<keyword evidence="16" id="KW-1185">Reference proteome</keyword>
<dbReference type="InterPro" id="IPR006063">
    <property type="entry name" value="HisA_bact_arch"/>
</dbReference>
<dbReference type="InterPro" id="IPR011060">
    <property type="entry name" value="RibuloseP-bd_barrel"/>
</dbReference>
<dbReference type="Proteomes" id="UP000501451">
    <property type="component" value="Chromosome"/>
</dbReference>
<evidence type="ECO:0000256" key="9">
    <source>
        <dbReference type="ARBA" id="ARBA00023102"/>
    </source>
</evidence>
<evidence type="ECO:0000313" key="16">
    <source>
        <dbReference type="Proteomes" id="UP000501451"/>
    </source>
</evidence>
<dbReference type="InterPro" id="IPR013785">
    <property type="entry name" value="Aldolase_TIM"/>
</dbReference>
<evidence type="ECO:0000256" key="4">
    <source>
        <dbReference type="ARBA" id="ARBA00009667"/>
    </source>
</evidence>
<evidence type="ECO:0000256" key="8">
    <source>
        <dbReference type="ARBA" id="ARBA00022605"/>
    </source>
</evidence>